<accession>E8R1D6</accession>
<gene>
    <name evidence="1" type="ordered locus">Isop_1770</name>
</gene>
<reference key="1">
    <citation type="submission" date="2010-11" db="EMBL/GenBank/DDBJ databases">
        <title>The complete sequence of chromosome of Isophaera pallida ATCC 43644.</title>
        <authorList>
            <consortium name="US DOE Joint Genome Institute (JGI-PGF)"/>
            <person name="Lucas S."/>
            <person name="Copeland A."/>
            <person name="Lapidus A."/>
            <person name="Bruce D."/>
            <person name="Goodwin L."/>
            <person name="Pitluck S."/>
            <person name="Kyrpides N."/>
            <person name="Mavromatis K."/>
            <person name="Pagani I."/>
            <person name="Ivanova N."/>
            <person name="Saunders E."/>
            <person name="Brettin T."/>
            <person name="Detter J.C."/>
            <person name="Han C."/>
            <person name="Tapia R."/>
            <person name="Land M."/>
            <person name="Hauser L."/>
            <person name="Markowitz V."/>
            <person name="Cheng J.-F."/>
            <person name="Hugenholtz P."/>
            <person name="Woyke T."/>
            <person name="Wu D."/>
            <person name="Eisen J.A."/>
        </authorList>
    </citation>
    <scope>NUCLEOTIDE SEQUENCE</scope>
    <source>
        <strain>ATCC 43644</strain>
    </source>
</reference>
<name>E8R1D6_ISOPI</name>
<keyword evidence="2" id="KW-1185">Reference proteome</keyword>
<dbReference type="STRING" id="575540.Isop_1770"/>
<reference evidence="1 2" key="2">
    <citation type="journal article" date="2011" name="Stand. Genomic Sci.">
        <title>Complete genome sequence of Isosphaera pallida type strain (IS1B).</title>
        <authorList>
            <consortium name="US DOE Joint Genome Institute (JGI-PGF)"/>
            <person name="Goker M."/>
            <person name="Cleland D."/>
            <person name="Saunders E."/>
            <person name="Lapidus A."/>
            <person name="Nolan M."/>
            <person name="Lucas S."/>
            <person name="Hammon N."/>
            <person name="Deshpande S."/>
            <person name="Cheng J.F."/>
            <person name="Tapia R."/>
            <person name="Han C."/>
            <person name="Goodwin L."/>
            <person name="Pitluck S."/>
            <person name="Liolios K."/>
            <person name="Pagani I."/>
            <person name="Ivanova N."/>
            <person name="Mavromatis K."/>
            <person name="Pati A."/>
            <person name="Chen A."/>
            <person name="Palaniappan K."/>
            <person name="Land M."/>
            <person name="Hauser L."/>
            <person name="Chang Y.J."/>
            <person name="Jeffries C.D."/>
            <person name="Detter J.C."/>
            <person name="Beck B."/>
            <person name="Woyke T."/>
            <person name="Bristow J."/>
            <person name="Eisen J.A."/>
            <person name="Markowitz V."/>
            <person name="Hugenholtz P."/>
            <person name="Kyrpides N.C."/>
            <person name="Klenk H.P."/>
        </authorList>
    </citation>
    <scope>NUCLEOTIDE SEQUENCE [LARGE SCALE GENOMIC DNA]</scope>
    <source>
        <strain evidence="2">ATCC 43644 / DSM 9630 / IS1B</strain>
    </source>
</reference>
<evidence type="ECO:0000313" key="2">
    <source>
        <dbReference type="Proteomes" id="UP000008631"/>
    </source>
</evidence>
<dbReference type="HOGENOM" id="CLU_713245_0_0_0"/>
<dbReference type="InParanoid" id="E8R1D6"/>
<dbReference type="AlphaFoldDB" id="E8R1D6"/>
<dbReference type="Proteomes" id="UP000008631">
    <property type="component" value="Chromosome"/>
</dbReference>
<evidence type="ECO:0000313" key="1">
    <source>
        <dbReference type="EMBL" id="ADV62353.1"/>
    </source>
</evidence>
<organism evidence="1 2">
    <name type="scientific">Isosphaera pallida (strain ATCC 43644 / DSM 9630 / IS1B)</name>
    <dbReference type="NCBI Taxonomy" id="575540"/>
    <lineage>
        <taxon>Bacteria</taxon>
        <taxon>Pseudomonadati</taxon>
        <taxon>Planctomycetota</taxon>
        <taxon>Planctomycetia</taxon>
        <taxon>Isosphaerales</taxon>
        <taxon>Isosphaeraceae</taxon>
        <taxon>Isosphaera</taxon>
    </lineage>
</organism>
<dbReference type="eggNOG" id="COG1032">
    <property type="taxonomic scope" value="Bacteria"/>
</dbReference>
<proteinExistence type="predicted"/>
<dbReference type="RefSeq" id="WP_013564641.1">
    <property type="nucleotide sequence ID" value="NC_014962.1"/>
</dbReference>
<protein>
    <submittedName>
        <fullName evidence="1">Uncharacterized protein</fullName>
    </submittedName>
</protein>
<dbReference type="EMBL" id="CP002353">
    <property type="protein sequence ID" value="ADV62353.1"/>
    <property type="molecule type" value="Genomic_DNA"/>
</dbReference>
<sequence>MTEAEALLIHGALYRSRAGLRFHSTPSSGEGNPVSMVFAGLKSNGVSIYCDDAPILHFDLDGRWTRAYFDESHYLRSWDGSIERVDRRREASGLDLPRRRLDEDEAAVVENRVERLVQFLRDALTQNNRVTWIAPPQDGRTQPWERDQLLGFLDRVLAFDSQARAESARAYQRAYPRRPEPPPELRVATALPILAIADPNRFQDHLDQLEAFWSARLEAIRTLALMVGSDVTDAPPHLAGLLAILNQRPWSRGRAVHLVFDADSQALNWFDPTDLIAAHPDRANPPARLHWPLERIDRISVLKSSDIPISLNAKLNDLDALARLDALIHPGSPLARLDSRDRIACWTSRPEWDAELRHALATRRERIRSLGWLARCVHYPLGTDDRE</sequence>
<dbReference type="KEGG" id="ipa:Isop_1770"/>
<dbReference type="OrthoDB" id="286365at2"/>